<reference evidence="1 2" key="1">
    <citation type="submission" date="2008-08" db="EMBL/GenBank/DDBJ databases">
        <title>Draft genome sequence of Ruminococcus lactaris ATCC 29176.</title>
        <authorList>
            <person name="Sudarsanam P."/>
            <person name="Ley R."/>
            <person name="Guruge J."/>
            <person name="Turnbaugh P.J."/>
            <person name="Mahowald M."/>
            <person name="Liep D."/>
            <person name="Gordon J."/>
        </authorList>
    </citation>
    <scope>NUCLEOTIDE SEQUENCE [LARGE SCALE GENOMIC DNA]</scope>
    <source>
        <strain evidence="1 2">ATCC 29176</strain>
    </source>
</reference>
<evidence type="ECO:0000313" key="2">
    <source>
        <dbReference type="Proteomes" id="UP000003254"/>
    </source>
</evidence>
<organism evidence="1 2">
    <name type="scientific">[Ruminococcus] lactaris ATCC 29176</name>
    <dbReference type="NCBI Taxonomy" id="471875"/>
    <lineage>
        <taxon>Bacteria</taxon>
        <taxon>Bacillati</taxon>
        <taxon>Bacillota</taxon>
        <taxon>Clostridia</taxon>
        <taxon>Lachnospirales</taxon>
        <taxon>Lachnospiraceae</taxon>
        <taxon>Mediterraneibacter</taxon>
    </lineage>
</organism>
<sequence>MTFNTLKEKLPFLDSFVTVAPISLENEKIYHDARSAAFFAMGRTMKEKTTVGLALPGAYLASTYTAITEAWFQKVNVVVFAFYDKLSEVSTAWIDRCIVKSMTIGADEIDDSIDEIESCCGMNGPVLINIVGVKDDETSFDYRKWIDAIRQKEGNAKIRCYNAIQSDGIINIPSKDKYGVISKYIGMSVAVNVGYLLCTSECFLIDANVFRTRYANGNMKIILFDDGNLEKIDAKSWIAGNGWWCEVVSKDETTAVNWLIEDKTQGVLIVR</sequence>
<dbReference type="EMBL" id="ABOU02000040">
    <property type="protein sequence ID" value="EDY32372.1"/>
    <property type="molecule type" value="Genomic_DNA"/>
</dbReference>
<comment type="caution">
    <text evidence="1">The sequence shown here is derived from an EMBL/GenBank/DDBJ whole genome shotgun (WGS) entry which is preliminary data.</text>
</comment>
<evidence type="ECO:0000313" key="1">
    <source>
        <dbReference type="EMBL" id="EDY32372.1"/>
    </source>
</evidence>
<dbReference type="HOGENOM" id="CLU_1018586_0_0_9"/>
<protein>
    <submittedName>
        <fullName evidence="1">Uncharacterized protein</fullName>
    </submittedName>
</protein>
<dbReference type="GeneID" id="77333382"/>
<dbReference type="RefSeq" id="WP_005608802.1">
    <property type="nucleotide sequence ID" value="NZ_CP102292.1"/>
</dbReference>
<dbReference type="AlphaFoldDB" id="B5CQR3"/>
<reference evidence="1 2" key="2">
    <citation type="submission" date="2008-08" db="EMBL/GenBank/DDBJ databases">
        <authorList>
            <person name="Fulton L."/>
            <person name="Clifton S."/>
            <person name="Fulton B."/>
            <person name="Xu J."/>
            <person name="Minx P."/>
            <person name="Pepin K.H."/>
            <person name="Johnson M."/>
            <person name="Bhonagiri V."/>
            <person name="Nash W.E."/>
            <person name="Mardis E.R."/>
            <person name="Wilson R.K."/>
        </authorList>
    </citation>
    <scope>NUCLEOTIDE SEQUENCE [LARGE SCALE GENOMIC DNA]</scope>
    <source>
        <strain evidence="1 2">ATCC 29176</strain>
    </source>
</reference>
<accession>B5CQR3</accession>
<keyword evidence="2" id="KW-1185">Reference proteome</keyword>
<dbReference type="Proteomes" id="UP000003254">
    <property type="component" value="Unassembled WGS sequence"/>
</dbReference>
<proteinExistence type="predicted"/>
<gene>
    <name evidence="1" type="ORF">RUMLAC_01810</name>
</gene>
<name>B5CQR3_9FIRM</name>